<name>A0A8J6T1W3_9DELT</name>
<dbReference type="EMBL" id="JACNJD010000111">
    <property type="protein sequence ID" value="MBC8176210.1"/>
    <property type="molecule type" value="Genomic_DNA"/>
</dbReference>
<dbReference type="Proteomes" id="UP000650524">
    <property type="component" value="Unassembled WGS sequence"/>
</dbReference>
<protein>
    <submittedName>
        <fullName evidence="2">Uncharacterized protein</fullName>
    </submittedName>
</protein>
<keyword evidence="1" id="KW-0472">Membrane</keyword>
<comment type="caution">
    <text evidence="2">The sequence shown here is derived from an EMBL/GenBank/DDBJ whole genome shotgun (WGS) entry which is preliminary data.</text>
</comment>
<keyword evidence="1" id="KW-0812">Transmembrane</keyword>
<feature type="transmembrane region" description="Helical" evidence="1">
    <location>
        <begin position="88"/>
        <end position="107"/>
    </location>
</feature>
<evidence type="ECO:0000256" key="1">
    <source>
        <dbReference type="SAM" id="Phobius"/>
    </source>
</evidence>
<feature type="transmembrane region" description="Helical" evidence="1">
    <location>
        <begin position="6"/>
        <end position="25"/>
    </location>
</feature>
<dbReference type="AlphaFoldDB" id="A0A8J6T1W3"/>
<organism evidence="2 3">
    <name type="scientific">Candidatus Desulfacyla euxinica</name>
    <dbReference type="NCBI Taxonomy" id="2841693"/>
    <lineage>
        <taxon>Bacteria</taxon>
        <taxon>Deltaproteobacteria</taxon>
        <taxon>Candidatus Desulfacyla</taxon>
    </lineage>
</organism>
<keyword evidence="1" id="KW-1133">Transmembrane helix</keyword>
<reference evidence="2 3" key="1">
    <citation type="submission" date="2020-08" db="EMBL/GenBank/DDBJ databases">
        <title>Bridging the membrane lipid divide: bacteria of the FCB group superphylum have the potential to synthesize archaeal ether lipids.</title>
        <authorList>
            <person name="Villanueva L."/>
            <person name="Von Meijenfeldt F.A.B."/>
            <person name="Westbye A.B."/>
            <person name="Yadav S."/>
            <person name="Hopmans E.C."/>
            <person name="Dutilh B.E."/>
            <person name="Sinninghe Damste J.S."/>
        </authorList>
    </citation>
    <scope>NUCLEOTIDE SEQUENCE [LARGE SCALE GENOMIC DNA]</scope>
    <source>
        <strain evidence="2">NIOZ-UU27</strain>
    </source>
</reference>
<gene>
    <name evidence="2" type="ORF">H8E19_02310</name>
</gene>
<accession>A0A8J6T1W3</accession>
<proteinExistence type="predicted"/>
<evidence type="ECO:0000313" key="2">
    <source>
        <dbReference type="EMBL" id="MBC8176210.1"/>
    </source>
</evidence>
<sequence length="150" mass="17202">MYHVSGWLLLLWICMIIGFFAFLEIRVMCSHCPHYAEPGNTLKCWANYGAPKVWEYRPGPMSFMEKLAFFIGLSVIMGYPLICMLKSMQAFLLIVYIISSVGFFMTLKMFLCSQCINFACPLNGVIESVKHAFFERNPEVAEAWGEDGKR</sequence>
<feature type="transmembrane region" description="Helical" evidence="1">
    <location>
        <begin position="63"/>
        <end position="82"/>
    </location>
</feature>
<evidence type="ECO:0000313" key="3">
    <source>
        <dbReference type="Proteomes" id="UP000650524"/>
    </source>
</evidence>